<dbReference type="InterPro" id="IPR014016">
    <property type="entry name" value="UvrD-like_ATP-bd"/>
</dbReference>
<sequence>MALNLDYLDRDDELRFKEENSHLSKVKNAIKEEEKRLGDELQKKVKDNDLKSPLYQKIADEEVSNSYLQLLSDKLIKLDKLKYSPYSARMDFQYDGEDEIQRIYIGEVPYIFGTDTEDLNIYDWRSPIGDVYYKGGIGPCEVVVKDRNGKLRTIKGKSYLKRSIVIEKGQITRIQDLEVVGKSKEDEKIIADKNLIELLNKGSDTKLKNIIASIQKDQNDIIREDISKVVFIQGCAGSGKSTIALHRISYLIYSYNLKGEDILVIAPNKLFLNYISTTLPELDVENALQVTYKDFAEKVIGEKIPVEYDLNRNNEKVNQYEDVLKIKGSLQFKEIINTYAESLLIKAIPTRDLSIYDKTLYTYKDLQNMFMVQFGGYKLNERIERFKEYLKKQLKDKKKELVEEYKEELLNQLNLFKKQAEGYKSINDEISVFADEIDKNVNRMERHFDIIVGEYLNSIKEFDAIEHYLELITNTELLQRANEGRLDDKTLKRIVEFSSKGFTEQDVAGILYLFSLLNNTDSFKYKHIAIDESQDLSPFEIFTLKLFSDNSSFTIVGDINQSIVPFKQTYNINTVKKIFDYSKNLKIYNIKRSYRSTYEIVMFARELIKYNDGASEYLPEPLMRKGDKPLVIEKENDEEIYDRIIDIIKEKYHGKENIAIISKTVDGCERLYENLKSRMSVNLISDDMKEYKGGISIIPAYLTKGLEFDIVIIADADKETYSDTLMDRNLLYVQITRALHNVYILSKGELTPIIEKIDFDLYDREESARDKNIKLNTIKELIIETIKDKFGSVPYELEIAVKKESDNEKLKKMLSKVAVSEDIKEIM</sequence>
<dbReference type="InterPro" id="IPR013986">
    <property type="entry name" value="DExx_box_DNA_helicase_dom_sf"/>
</dbReference>
<proteinExistence type="predicted"/>
<dbReference type="Pfam" id="PF13538">
    <property type="entry name" value="UvrD_C_2"/>
    <property type="match status" value="1"/>
</dbReference>
<keyword evidence="3 5" id="KW-0347">Helicase</keyword>
<dbReference type="InterPro" id="IPR027785">
    <property type="entry name" value="UvrD-like_helicase_C"/>
</dbReference>
<dbReference type="GO" id="GO:0016787">
    <property type="term" value="F:hydrolase activity"/>
    <property type="evidence" value="ECO:0007669"/>
    <property type="project" value="UniProtKB-UniRule"/>
</dbReference>
<dbReference type="InterPro" id="IPR000212">
    <property type="entry name" value="DNA_helicase_UvrD/REP"/>
</dbReference>
<keyword evidence="1" id="KW-0547">Nucleotide-binding</keyword>
<dbReference type="PROSITE" id="PS51198">
    <property type="entry name" value="UVRD_HELICASE_ATP_BIND"/>
    <property type="match status" value="1"/>
</dbReference>
<evidence type="ECO:0000256" key="3">
    <source>
        <dbReference type="ARBA" id="ARBA00022806"/>
    </source>
</evidence>
<dbReference type="GO" id="GO:0005829">
    <property type="term" value="C:cytosol"/>
    <property type="evidence" value="ECO:0007669"/>
    <property type="project" value="TreeGrafter"/>
</dbReference>
<dbReference type="InterPro" id="IPR027417">
    <property type="entry name" value="P-loop_NTPase"/>
</dbReference>
<evidence type="ECO:0000256" key="1">
    <source>
        <dbReference type="ARBA" id="ARBA00022741"/>
    </source>
</evidence>
<dbReference type="EMBL" id="CP016893">
    <property type="protein sequence ID" value="AST56497.1"/>
    <property type="molecule type" value="Genomic_DNA"/>
</dbReference>
<dbReference type="Gene3D" id="3.40.50.300">
    <property type="entry name" value="P-loop containing nucleotide triphosphate hydrolases"/>
    <property type="match status" value="3"/>
</dbReference>
<name>A0A223HVU3_THETR</name>
<evidence type="ECO:0000313" key="6">
    <source>
        <dbReference type="Proteomes" id="UP000214975"/>
    </source>
</evidence>
<dbReference type="InterPro" id="IPR048228">
    <property type="entry name" value="HelD_bacillota"/>
</dbReference>
<dbReference type="Proteomes" id="UP000214975">
    <property type="component" value="Chromosome"/>
</dbReference>
<evidence type="ECO:0000313" key="5">
    <source>
        <dbReference type="EMBL" id="AST56497.1"/>
    </source>
</evidence>
<dbReference type="GO" id="GO:0005524">
    <property type="term" value="F:ATP binding"/>
    <property type="evidence" value="ECO:0007669"/>
    <property type="project" value="UniProtKB-UniRule"/>
</dbReference>
<dbReference type="Pfam" id="PF00580">
    <property type="entry name" value="UvrD-helicase"/>
    <property type="match status" value="1"/>
</dbReference>
<dbReference type="Gene3D" id="1.10.10.160">
    <property type="match status" value="1"/>
</dbReference>
<dbReference type="GO" id="GO:0043138">
    <property type="term" value="F:3'-5' DNA helicase activity"/>
    <property type="evidence" value="ECO:0007669"/>
    <property type="project" value="TreeGrafter"/>
</dbReference>
<gene>
    <name evidence="5" type="ORF">Thert_00273</name>
</gene>
<dbReference type="RefSeq" id="WP_094396733.1">
    <property type="nucleotide sequence ID" value="NZ_CP016893.1"/>
</dbReference>
<protein>
    <submittedName>
        <fullName evidence="5">DNA helicase</fullName>
    </submittedName>
</protein>
<evidence type="ECO:0000256" key="2">
    <source>
        <dbReference type="ARBA" id="ARBA00022801"/>
    </source>
</evidence>
<dbReference type="AlphaFoldDB" id="A0A223HVU3"/>
<keyword evidence="2" id="KW-0378">Hydrolase</keyword>
<dbReference type="GO" id="GO:0000725">
    <property type="term" value="P:recombinational repair"/>
    <property type="evidence" value="ECO:0007669"/>
    <property type="project" value="TreeGrafter"/>
</dbReference>
<accession>A0A223HVU3</accession>
<keyword evidence="4" id="KW-0067">ATP-binding</keyword>
<dbReference type="GO" id="GO:0003677">
    <property type="term" value="F:DNA binding"/>
    <property type="evidence" value="ECO:0007669"/>
    <property type="project" value="InterPro"/>
</dbReference>
<dbReference type="PANTHER" id="PTHR11070">
    <property type="entry name" value="UVRD / RECB / PCRA DNA HELICASE FAMILY MEMBER"/>
    <property type="match status" value="1"/>
</dbReference>
<reference evidence="5 6" key="1">
    <citation type="submission" date="2016-08" db="EMBL/GenBank/DDBJ databases">
        <title>A novel genetic cassette of butanologenic Thermoanaerobacterium thermosaccharolyticum that directly convert cellulose to butanol.</title>
        <authorList>
            <person name="Li T."/>
            <person name="He J."/>
        </authorList>
    </citation>
    <scope>NUCLEOTIDE SEQUENCE [LARGE SCALE GENOMIC DNA]</scope>
    <source>
        <strain evidence="5 6">TG57</strain>
    </source>
</reference>
<dbReference type="PANTHER" id="PTHR11070:SF17">
    <property type="entry name" value="DNA HELICASE IV"/>
    <property type="match status" value="1"/>
</dbReference>
<organism evidence="5 6">
    <name type="scientific">Thermoanaerobacterium thermosaccharolyticum</name>
    <name type="common">Clostridium thermosaccharolyticum</name>
    <dbReference type="NCBI Taxonomy" id="1517"/>
    <lineage>
        <taxon>Bacteria</taxon>
        <taxon>Bacillati</taxon>
        <taxon>Bacillota</taxon>
        <taxon>Clostridia</taxon>
        <taxon>Thermoanaerobacterales</taxon>
        <taxon>Thermoanaerobacteraceae</taxon>
        <taxon>Thermoanaerobacterium</taxon>
    </lineage>
</organism>
<dbReference type="NCBIfam" id="NF041464">
    <property type="entry name" value="HelD_BACSU"/>
    <property type="match status" value="1"/>
</dbReference>
<evidence type="ECO:0000256" key="4">
    <source>
        <dbReference type="ARBA" id="ARBA00022840"/>
    </source>
</evidence>
<dbReference type="SUPFAM" id="SSF52540">
    <property type="entry name" value="P-loop containing nucleoside triphosphate hydrolases"/>
    <property type="match status" value="1"/>
</dbReference>